<name>A0ABR9SA95_9BURK</name>
<dbReference type="SMART" id="SM00382">
    <property type="entry name" value="AAA"/>
    <property type="match status" value="1"/>
</dbReference>
<evidence type="ECO:0000256" key="3">
    <source>
        <dbReference type="ARBA" id="ARBA00022840"/>
    </source>
</evidence>
<sequence length="596" mass="65787">MTLPATPPSSRKAAAQGPLDWRRLVEWLAQDGVISQAEAQRTIGRCSQAESAQHPLVRLAAVAMQRAADGKALDIEAITQWLATRTGLDYLRIDPLKVDVGKVADTMSAAYAERHRVLPVQVTPTEVVVATSEPFLTDWVDEVQRQARRGVRRVLASPQDIQRYTAEFFALAKSVRAAQKSGGGTGPASFEQLVELGRSNRQLDANDQGVVQVVDWLWTYAFDQRASDIHLEPRREQGVIRFRIDGVLHPVYQMPQGVLNAMIARIKLLGRMDVVEKRRPQDGRIKTRNARGDEVEMRLSTLPTAFGEKMVMRIFDPDATVKNLDALGFSAHDAERWEQLVARPHGIVLVTGPTGSGKTTTLYATLKRLATEEVNVSTVEDPIEMIEPAFNQTQVQAQLDFGFTEGLRALMRQDPDIIMVGEIRDLATAEMAVQAALTGHLVFSTLHTNDAPSAVTRLMELGIPPYLLNATLLGVLAQRLVRTLCANCRVAVPAPRREDLDEVVKPWKVSGGYKPFQPVGCVECRMTGFRGRMGLYELLCVSEAFKEKVAHDPSMATLRRQAVADGMRPLRLAGALRVAEGLTTLEEVLSTTPPLE</sequence>
<dbReference type="Gene3D" id="3.30.450.90">
    <property type="match status" value="1"/>
</dbReference>
<dbReference type="InterPro" id="IPR027417">
    <property type="entry name" value="P-loop_NTPase"/>
</dbReference>
<keyword evidence="3" id="KW-0067">ATP-binding</keyword>
<dbReference type="PANTHER" id="PTHR30258">
    <property type="entry name" value="TYPE II SECRETION SYSTEM PROTEIN GSPE-RELATED"/>
    <property type="match status" value="1"/>
</dbReference>
<dbReference type="EMBL" id="JADDOJ010000003">
    <property type="protein sequence ID" value="MBE7939268.1"/>
    <property type="molecule type" value="Genomic_DNA"/>
</dbReference>
<proteinExistence type="inferred from homology"/>
<gene>
    <name evidence="5" type="primary">tadA</name>
    <name evidence="5" type="ORF">IM725_01620</name>
</gene>
<evidence type="ECO:0000256" key="1">
    <source>
        <dbReference type="ARBA" id="ARBA00006611"/>
    </source>
</evidence>
<evidence type="ECO:0000313" key="6">
    <source>
        <dbReference type="Proteomes" id="UP000715965"/>
    </source>
</evidence>
<accession>A0ABR9SA95</accession>
<keyword evidence="2" id="KW-0547">Nucleotide-binding</keyword>
<feature type="domain" description="Bacterial type II secretion system protein E" evidence="4">
    <location>
        <begin position="411"/>
        <end position="425"/>
    </location>
</feature>
<dbReference type="PROSITE" id="PS00662">
    <property type="entry name" value="T2SP_E"/>
    <property type="match status" value="1"/>
</dbReference>
<organism evidence="5 6">
    <name type="scientific">Ramlibacter aquaticus</name>
    <dbReference type="NCBI Taxonomy" id="2780094"/>
    <lineage>
        <taxon>Bacteria</taxon>
        <taxon>Pseudomonadati</taxon>
        <taxon>Pseudomonadota</taxon>
        <taxon>Betaproteobacteria</taxon>
        <taxon>Burkholderiales</taxon>
        <taxon>Comamonadaceae</taxon>
        <taxon>Ramlibacter</taxon>
    </lineage>
</organism>
<dbReference type="InterPro" id="IPR007831">
    <property type="entry name" value="T2SS_GspE_N"/>
</dbReference>
<dbReference type="SUPFAM" id="SSF160246">
    <property type="entry name" value="EspE N-terminal domain-like"/>
    <property type="match status" value="1"/>
</dbReference>
<reference evidence="5 6" key="1">
    <citation type="submission" date="2020-10" db="EMBL/GenBank/DDBJ databases">
        <title>Draft genome of Ramlibacter aquaticus LMG 30558.</title>
        <authorList>
            <person name="Props R."/>
        </authorList>
    </citation>
    <scope>NUCLEOTIDE SEQUENCE [LARGE SCALE GENOMIC DNA]</scope>
    <source>
        <strain evidence="5 6">LMG 30558</strain>
    </source>
</reference>
<evidence type="ECO:0000313" key="5">
    <source>
        <dbReference type="EMBL" id="MBE7939268.1"/>
    </source>
</evidence>
<dbReference type="PANTHER" id="PTHR30258:SF13">
    <property type="entry name" value="SECRETION PATHWAY ATPASE-RELATED"/>
    <property type="match status" value="1"/>
</dbReference>
<evidence type="ECO:0000256" key="2">
    <source>
        <dbReference type="ARBA" id="ARBA00022741"/>
    </source>
</evidence>
<dbReference type="Gene3D" id="3.40.50.300">
    <property type="entry name" value="P-loop containing nucleotide triphosphate hydrolases"/>
    <property type="match status" value="1"/>
</dbReference>
<dbReference type="RefSeq" id="WP_193778818.1">
    <property type="nucleotide sequence ID" value="NZ_JADDOJ010000003.1"/>
</dbReference>
<comment type="similarity">
    <text evidence="1">Belongs to the GSP E family.</text>
</comment>
<dbReference type="Gene3D" id="3.30.300.160">
    <property type="entry name" value="Type II secretion system, protein E, N-terminal domain"/>
    <property type="match status" value="1"/>
</dbReference>
<comment type="caution">
    <text evidence="5">The sequence shown here is derived from an EMBL/GenBank/DDBJ whole genome shotgun (WGS) entry which is preliminary data.</text>
</comment>
<dbReference type="SUPFAM" id="SSF52540">
    <property type="entry name" value="P-loop containing nucleoside triphosphate hydrolases"/>
    <property type="match status" value="1"/>
</dbReference>
<protein>
    <submittedName>
        <fullName evidence="5">Flp pilus assembly complex ATPase component TadA</fullName>
    </submittedName>
</protein>
<dbReference type="CDD" id="cd01129">
    <property type="entry name" value="PulE-GspE-like"/>
    <property type="match status" value="1"/>
</dbReference>
<dbReference type="Pfam" id="PF00437">
    <property type="entry name" value="T2SSE"/>
    <property type="match status" value="1"/>
</dbReference>
<keyword evidence="6" id="KW-1185">Reference proteome</keyword>
<dbReference type="Proteomes" id="UP000715965">
    <property type="component" value="Unassembled WGS sequence"/>
</dbReference>
<dbReference type="InterPro" id="IPR001482">
    <property type="entry name" value="T2SS/T4SS_dom"/>
</dbReference>
<dbReference type="InterPro" id="IPR037257">
    <property type="entry name" value="T2SS_E_N_sf"/>
</dbReference>
<dbReference type="Pfam" id="PF05157">
    <property type="entry name" value="MshEN"/>
    <property type="match status" value="1"/>
</dbReference>
<dbReference type="InterPro" id="IPR003593">
    <property type="entry name" value="AAA+_ATPase"/>
</dbReference>
<evidence type="ECO:0000259" key="4">
    <source>
        <dbReference type="PROSITE" id="PS00662"/>
    </source>
</evidence>